<protein>
    <recommendedName>
        <fullName evidence="3">Secreted protein</fullName>
    </recommendedName>
</protein>
<feature type="chain" id="PRO_5002901767" description="Secreted protein" evidence="1">
    <location>
        <begin position="25"/>
        <end position="140"/>
    </location>
</feature>
<organism evidence="2">
    <name type="scientific">Zea mays</name>
    <name type="common">Maize</name>
    <dbReference type="NCBI Taxonomy" id="4577"/>
    <lineage>
        <taxon>Eukaryota</taxon>
        <taxon>Viridiplantae</taxon>
        <taxon>Streptophyta</taxon>
        <taxon>Embryophyta</taxon>
        <taxon>Tracheophyta</taxon>
        <taxon>Spermatophyta</taxon>
        <taxon>Magnoliopsida</taxon>
        <taxon>Liliopsida</taxon>
        <taxon>Poales</taxon>
        <taxon>Poaceae</taxon>
        <taxon>PACMAD clade</taxon>
        <taxon>Panicoideae</taxon>
        <taxon>Andropogonodae</taxon>
        <taxon>Andropogoneae</taxon>
        <taxon>Tripsacinae</taxon>
        <taxon>Zea</taxon>
    </lineage>
</organism>
<proteinExistence type="evidence at transcript level"/>
<feature type="signal peptide" evidence="1">
    <location>
        <begin position="1"/>
        <end position="24"/>
    </location>
</feature>
<evidence type="ECO:0000313" key="2">
    <source>
        <dbReference type="EMBL" id="ACN34167.1"/>
    </source>
</evidence>
<dbReference type="EMBL" id="BT067270">
    <property type="protein sequence ID" value="ACN34167.1"/>
    <property type="molecule type" value="mRNA"/>
</dbReference>
<reference evidence="2" key="1">
    <citation type="journal article" date="2009" name="PLoS Genet.">
        <title>Sequencing, mapping, and analysis of 27,455 maize full-length cDNAs.</title>
        <authorList>
            <person name="Soderlund C."/>
            <person name="Descour A."/>
            <person name="Kudrna D."/>
            <person name="Bomhoff M."/>
            <person name="Boyd L."/>
            <person name="Currie J."/>
            <person name="Angelova A."/>
            <person name="Collura K."/>
            <person name="Wissotski M."/>
            <person name="Ashley E."/>
            <person name="Morrow D."/>
            <person name="Fernandes J."/>
            <person name="Walbot V."/>
            <person name="Yu Y."/>
        </authorList>
    </citation>
    <scope>NUCLEOTIDE SEQUENCE</scope>
    <source>
        <strain evidence="2">B73</strain>
    </source>
</reference>
<dbReference type="AlphaFoldDB" id="C0PG51"/>
<keyword evidence="1" id="KW-0732">Signal</keyword>
<accession>C0PG51</accession>
<sequence length="140" mass="15709">MANSLDHLLALAMLLLLLPPLSWRHAACAACCCALALAAWLMQYNHQSQHCPVCRYSTTTPRPRRVPKHNKGARDGTTCLRLLIEGSETLTGTFCKSHWRTGWPCRAQPEHQQRTNQALALDLCLLPSAPSAFTYYYCLQ</sequence>
<evidence type="ECO:0008006" key="3">
    <source>
        <dbReference type="Google" id="ProtNLM"/>
    </source>
</evidence>
<name>C0PG51_MAIZE</name>
<evidence type="ECO:0000256" key="1">
    <source>
        <dbReference type="SAM" id="SignalP"/>
    </source>
</evidence>
<reference evidence="2" key="2">
    <citation type="submission" date="2012-06" db="EMBL/GenBank/DDBJ databases">
        <authorList>
            <person name="Yu Y."/>
            <person name="Currie J."/>
            <person name="Lomeli R."/>
            <person name="Angelova A."/>
            <person name="Collura K."/>
            <person name="Wissotski M."/>
            <person name="Campos D."/>
            <person name="Kudrna D."/>
            <person name="Golser W."/>
            <person name="Ashely E."/>
            <person name="Descour A."/>
            <person name="Fernandes J."/>
            <person name="Soderlund C."/>
            <person name="Walbot V."/>
        </authorList>
    </citation>
    <scope>NUCLEOTIDE SEQUENCE</scope>
    <source>
        <strain evidence="2">B73</strain>
    </source>
</reference>